<evidence type="ECO:0000256" key="2">
    <source>
        <dbReference type="SAM" id="SignalP"/>
    </source>
</evidence>
<protein>
    <submittedName>
        <fullName evidence="4">DUF2202 domain-containing protein</fullName>
    </submittedName>
</protein>
<evidence type="ECO:0000256" key="1">
    <source>
        <dbReference type="SAM" id="MobiDB-lite"/>
    </source>
</evidence>
<accession>A0A846Z3W3</accession>
<dbReference type="Proteomes" id="UP000579250">
    <property type="component" value="Unassembled WGS sequence"/>
</dbReference>
<dbReference type="InterPro" id="IPR019243">
    <property type="entry name" value="DUF2202"/>
</dbReference>
<dbReference type="EMBL" id="JAAXPI010000022">
    <property type="protein sequence ID" value="NKZ05454.1"/>
    <property type="molecule type" value="Genomic_DNA"/>
</dbReference>
<feature type="chain" id="PRO_5032348976" evidence="2">
    <location>
        <begin position="26"/>
        <end position="230"/>
    </location>
</feature>
<comment type="caution">
    <text evidence="4">The sequence shown here is derived from an EMBL/GenBank/DDBJ whole genome shotgun (WGS) entry which is preliminary data.</text>
</comment>
<dbReference type="InterPro" id="IPR009078">
    <property type="entry name" value="Ferritin-like_SF"/>
</dbReference>
<gene>
    <name evidence="4" type="ORF">HGB48_17135</name>
</gene>
<sequence>MKRIGKTAIALTTGGALALGGIAVAAPVLAGAGPGGPGGPPAASQTAEPRPPGAGGGAGQGLHHGMGQFQRGPGDRACMNLTAPSGTVTAAQKTALAAQAEEEKLTHDLYTAFAARYDARVFDQIAKAESNHLSAVRTLLDRYGISDPTEGKSAGQFASADVKAEYDRLLAQGSANERAALQAGAAEEKAQIATLKQSAQGVKAADVKQVYDRLIATSQRHLSAFQSWGN</sequence>
<evidence type="ECO:0000259" key="3">
    <source>
        <dbReference type="Pfam" id="PF09968"/>
    </source>
</evidence>
<keyword evidence="2" id="KW-0732">Signal</keyword>
<keyword evidence="5" id="KW-1185">Reference proteome</keyword>
<name>A0A846Z3W3_9ACTN</name>
<reference evidence="4 5" key="1">
    <citation type="submission" date="2020-04" db="EMBL/GenBank/DDBJ databases">
        <title>MicrobeNet Type strains.</title>
        <authorList>
            <person name="Nicholson A.C."/>
        </authorList>
    </citation>
    <scope>NUCLEOTIDE SEQUENCE [LARGE SCALE GENOMIC DNA]</scope>
    <source>
        <strain evidence="4 5">ATCC BAA-277</strain>
    </source>
</reference>
<dbReference type="AlphaFoldDB" id="A0A846Z3W3"/>
<dbReference type="Gene3D" id="1.20.1260.10">
    <property type="match status" value="1"/>
</dbReference>
<feature type="region of interest" description="Disordered" evidence="1">
    <location>
        <begin position="34"/>
        <end position="75"/>
    </location>
</feature>
<feature type="compositionally biased region" description="Gly residues" evidence="1">
    <location>
        <begin position="53"/>
        <end position="64"/>
    </location>
</feature>
<dbReference type="Pfam" id="PF09968">
    <property type="entry name" value="DUF2202"/>
    <property type="match status" value="1"/>
</dbReference>
<evidence type="ECO:0000313" key="4">
    <source>
        <dbReference type="EMBL" id="NKZ05454.1"/>
    </source>
</evidence>
<dbReference type="CDD" id="cd01048">
    <property type="entry name" value="Ferritin_like_AB2"/>
    <property type="match status" value="1"/>
</dbReference>
<dbReference type="SUPFAM" id="SSF47240">
    <property type="entry name" value="Ferritin-like"/>
    <property type="match status" value="1"/>
</dbReference>
<dbReference type="RefSeq" id="WP_067634875.1">
    <property type="nucleotide sequence ID" value="NZ_JAAXPI010000022.1"/>
</dbReference>
<organism evidence="4 5">
    <name type="scientific">Actinomadura latina</name>
    <dbReference type="NCBI Taxonomy" id="163603"/>
    <lineage>
        <taxon>Bacteria</taxon>
        <taxon>Bacillati</taxon>
        <taxon>Actinomycetota</taxon>
        <taxon>Actinomycetes</taxon>
        <taxon>Streptosporangiales</taxon>
        <taxon>Thermomonosporaceae</taxon>
        <taxon>Actinomadura</taxon>
    </lineage>
</organism>
<proteinExistence type="predicted"/>
<dbReference type="InterPro" id="IPR012347">
    <property type="entry name" value="Ferritin-like"/>
</dbReference>
<feature type="signal peptide" evidence="2">
    <location>
        <begin position="1"/>
        <end position="25"/>
    </location>
</feature>
<feature type="domain" description="DUF2202" evidence="3">
    <location>
        <begin position="100"/>
        <end position="226"/>
    </location>
</feature>
<evidence type="ECO:0000313" key="5">
    <source>
        <dbReference type="Proteomes" id="UP000579250"/>
    </source>
</evidence>